<dbReference type="Gene3D" id="1.10.10.10">
    <property type="entry name" value="Winged helix-like DNA-binding domain superfamily/Winged helix DNA-binding domain"/>
    <property type="match status" value="1"/>
</dbReference>
<dbReference type="KEGG" id="vab:WPS_12220"/>
<reference evidence="3 4" key="1">
    <citation type="journal article" date="2022" name="ISME Commun">
        <title>Vulcanimicrobium alpinus gen. nov. sp. nov., the first cultivated representative of the candidate phylum 'Eremiobacterota', is a metabolically versatile aerobic anoxygenic phototroph.</title>
        <authorList>
            <person name="Yabe S."/>
            <person name="Muto K."/>
            <person name="Abe K."/>
            <person name="Yokota A."/>
            <person name="Staudigel H."/>
            <person name="Tebo B.M."/>
        </authorList>
    </citation>
    <scope>NUCLEOTIDE SEQUENCE [LARGE SCALE GENOMIC DNA]</scope>
    <source>
        <strain evidence="3 4">WC8-2</strain>
    </source>
</reference>
<accession>A0AAN1XWP5</accession>
<feature type="region of interest" description="Disordered" evidence="1">
    <location>
        <begin position="113"/>
        <end position="133"/>
    </location>
</feature>
<evidence type="ECO:0000313" key="4">
    <source>
        <dbReference type="Proteomes" id="UP001317532"/>
    </source>
</evidence>
<dbReference type="Pfam" id="PF03551">
    <property type="entry name" value="PadR"/>
    <property type="match status" value="1"/>
</dbReference>
<feature type="compositionally biased region" description="Basic residues" evidence="1">
    <location>
        <begin position="1"/>
        <end position="14"/>
    </location>
</feature>
<evidence type="ECO:0000259" key="2">
    <source>
        <dbReference type="Pfam" id="PF03551"/>
    </source>
</evidence>
<name>A0AAN1XWP5_UNVUL</name>
<evidence type="ECO:0000313" key="3">
    <source>
        <dbReference type="EMBL" id="BDE05946.1"/>
    </source>
</evidence>
<dbReference type="InterPro" id="IPR036390">
    <property type="entry name" value="WH_DNA-bd_sf"/>
</dbReference>
<proteinExistence type="predicted"/>
<organism evidence="3 4">
    <name type="scientific">Vulcanimicrobium alpinum</name>
    <dbReference type="NCBI Taxonomy" id="3016050"/>
    <lineage>
        <taxon>Bacteria</taxon>
        <taxon>Bacillati</taxon>
        <taxon>Vulcanimicrobiota</taxon>
        <taxon>Vulcanimicrobiia</taxon>
        <taxon>Vulcanimicrobiales</taxon>
        <taxon>Vulcanimicrobiaceae</taxon>
        <taxon>Vulcanimicrobium</taxon>
    </lineage>
</organism>
<dbReference type="PANTHER" id="PTHR43252">
    <property type="entry name" value="TRANSCRIPTIONAL REGULATOR YQJI"/>
    <property type="match status" value="1"/>
</dbReference>
<feature type="compositionally biased region" description="Gly residues" evidence="1">
    <location>
        <begin position="24"/>
        <end position="34"/>
    </location>
</feature>
<dbReference type="AlphaFoldDB" id="A0AAN1XWP5"/>
<sequence length="180" mass="19707">MMRRAFSRHGHGRGGRPWGPPGGGPWGGGWGPGWGGRQRRGDVKYLVLEMLAEGPKHGYEIIRWIEERRGVRPSAGSVYPTLQLLEDGSYVTSEQIEGKRVYTITESGRELLTNRASEGADPDDGDGEPDPRHRLKEAAFKLGAAVMSARGADDATLDRIRAVVDRARKEIYAILAADEG</sequence>
<gene>
    <name evidence="3" type="ORF">WPS_12220</name>
</gene>
<dbReference type="Proteomes" id="UP001317532">
    <property type="component" value="Chromosome"/>
</dbReference>
<protein>
    <submittedName>
        <fullName evidence="3">PadR family transcriptional regulator</fullName>
    </submittedName>
</protein>
<feature type="domain" description="Transcription regulator PadR N-terminal" evidence="2">
    <location>
        <begin position="47"/>
        <end position="113"/>
    </location>
</feature>
<dbReference type="EMBL" id="AP025523">
    <property type="protein sequence ID" value="BDE05946.1"/>
    <property type="molecule type" value="Genomic_DNA"/>
</dbReference>
<keyword evidence="4" id="KW-1185">Reference proteome</keyword>
<dbReference type="InterPro" id="IPR036388">
    <property type="entry name" value="WH-like_DNA-bd_sf"/>
</dbReference>
<evidence type="ECO:0000256" key="1">
    <source>
        <dbReference type="SAM" id="MobiDB-lite"/>
    </source>
</evidence>
<dbReference type="InterPro" id="IPR005149">
    <property type="entry name" value="Tscrpt_reg_PadR_N"/>
</dbReference>
<feature type="region of interest" description="Disordered" evidence="1">
    <location>
        <begin position="1"/>
        <end position="34"/>
    </location>
</feature>
<dbReference type="SUPFAM" id="SSF46785">
    <property type="entry name" value="Winged helix' DNA-binding domain"/>
    <property type="match status" value="1"/>
</dbReference>
<dbReference type="PANTHER" id="PTHR43252:SF2">
    <property type="entry name" value="TRANSCRIPTION REGULATOR, PADR-LIKE FAMILY"/>
    <property type="match status" value="1"/>
</dbReference>